<proteinExistence type="predicted"/>
<dbReference type="EMBL" id="CASHSV030000409">
    <property type="protein sequence ID" value="CAJ2663483.1"/>
    <property type="molecule type" value="Genomic_DNA"/>
</dbReference>
<evidence type="ECO:0000313" key="2">
    <source>
        <dbReference type="Proteomes" id="UP001177021"/>
    </source>
</evidence>
<dbReference type="Proteomes" id="UP001177021">
    <property type="component" value="Unassembled WGS sequence"/>
</dbReference>
<sequence length="1078" mass="123487">MCFIVCLLIVSLLCDDAAAIITSTLNNNDSLILNPKIKYDVFVSFRGSDIRQNFLSHVIETFNRKKIYAFVDTKLQKGDEISQSLVEAIETSLISLVIFSPNYASSAWCLDELVKIVQCRKMYGQILVPVFYKVEPTTVRHQKGTYANEFAEHEKKYNLTRVQQWRSALKESGNIAGFHSSNFLNEFLLAEDIIDCLMKRLDHVQQQVHSKGLIGIGKQISHVESLLQTGSKDVRVIGIWGMSGIGKTTIAEEVYSRLYSEYEGHHFMANVREEWERHGNMYLKKKLFSALLEEQELKIETPHGLPGFVERRLRRMKVLVVLDDVNDPQQLENLIGTLDRFGTGSRIIITTRDKQVLEKRVAENDIYEVKALDFDDSFRLFILNAFEQNHLEKEYYELSKKIVIYSKGLPLVIRVLGRHLCRKDKKIWESQLQKLTKVPFKKVQDAVILSYNDLDHHEKKILLDIACFFDGLHLKVDQIKLLEKDLGYSVDVELETLKNKLLITISPDNVVSMHSIIQEMAWEIVRQESIDNPGKQSRLWDPDGIYHILKKNKGSKAIKSLATDLSIIKELQLNPKVFAKMNKLQYLDIYSKGYSCDVVQSRAGMYLPQGLESLPNELRYLRWAHFPLESLPSSFSAEKLVILDLWYSRVRELWHEDDKDLVNLKYLKLGSSSYLVELPDLSSAANLEVIDLRLCTALITLHPSVFTLNKLEKLDLGGCVSLRSLKSNIHLSSLRYLSLAGCISLKEFSLTSKEMVKLNLELTRGIKQLPSSIGLQTKLEKLLLAQSYIEILPESIKLLTRLRHLDLRHCIKLLSLPELPSSLITLDASGCVALENVTFPSISLQKLKENKTRVAFWNCLRLDQHSLKAIGLNAQINMMKFAHQHISISGRNYDAQGTYVYPGSNVPEWLVYRTTRDSMTIDLSFVNHSSPLAFIFCFIVPQVESPGFILRFNISVDEGEDIQLYLDRPSQEIKSDHVYLISDRGFSRYLNSRVKYQPKFKIKVTAESRTLTSEYVSLMMLRGFGVSPINTSQYLNNTQHMEMAEGPSMPITIPILSSIVYSFVVPIFIGLFLMFLRW</sequence>
<organism evidence="1 2">
    <name type="scientific">Trifolium pratense</name>
    <name type="common">Red clover</name>
    <dbReference type="NCBI Taxonomy" id="57577"/>
    <lineage>
        <taxon>Eukaryota</taxon>
        <taxon>Viridiplantae</taxon>
        <taxon>Streptophyta</taxon>
        <taxon>Embryophyta</taxon>
        <taxon>Tracheophyta</taxon>
        <taxon>Spermatophyta</taxon>
        <taxon>Magnoliopsida</taxon>
        <taxon>eudicotyledons</taxon>
        <taxon>Gunneridae</taxon>
        <taxon>Pentapetalae</taxon>
        <taxon>rosids</taxon>
        <taxon>fabids</taxon>
        <taxon>Fabales</taxon>
        <taxon>Fabaceae</taxon>
        <taxon>Papilionoideae</taxon>
        <taxon>50 kb inversion clade</taxon>
        <taxon>NPAAA clade</taxon>
        <taxon>Hologalegina</taxon>
        <taxon>IRL clade</taxon>
        <taxon>Trifolieae</taxon>
        <taxon>Trifolium</taxon>
    </lineage>
</organism>
<evidence type="ECO:0000313" key="1">
    <source>
        <dbReference type="EMBL" id="CAJ2663483.1"/>
    </source>
</evidence>
<name>A0ACB0L5E6_TRIPR</name>
<accession>A0ACB0L5E6</accession>
<protein>
    <submittedName>
        <fullName evidence="1">Uncharacterized protein</fullName>
    </submittedName>
</protein>
<keyword evidence="2" id="KW-1185">Reference proteome</keyword>
<comment type="caution">
    <text evidence="1">The sequence shown here is derived from an EMBL/GenBank/DDBJ whole genome shotgun (WGS) entry which is preliminary data.</text>
</comment>
<gene>
    <name evidence="1" type="ORF">MILVUS5_LOCUS28900</name>
</gene>
<reference evidence="1" key="1">
    <citation type="submission" date="2023-10" db="EMBL/GenBank/DDBJ databases">
        <authorList>
            <person name="Rodriguez Cubillos JULIANA M."/>
            <person name="De Vega J."/>
        </authorList>
    </citation>
    <scope>NUCLEOTIDE SEQUENCE</scope>
</reference>